<protein>
    <submittedName>
        <fullName evidence="2">Uncharacterized protein</fullName>
    </submittedName>
</protein>
<reference evidence="2" key="1">
    <citation type="submission" date="2022-05" db="EMBL/GenBank/DDBJ databases">
        <title>Novel bacterial taxa in a minimal lignocellulolytic consortium and its capacity to transform plastics disclosed by genome-resolved metagenomics.</title>
        <authorList>
            <person name="Rodriguez C.A.D."/>
            <person name="Diaz-Garcia L."/>
            <person name="Herrera K."/>
            <person name="Tarazona N.A."/>
            <person name="Sproer C."/>
            <person name="Overmann J."/>
            <person name="Jimenez D.J."/>
        </authorList>
    </citation>
    <scope>NUCLEOTIDE SEQUENCE</scope>
    <source>
        <strain evidence="2">MAG5</strain>
    </source>
</reference>
<dbReference type="KEGG" id="plig:NAG76_11275"/>
<feature type="transmembrane region" description="Helical" evidence="1">
    <location>
        <begin position="223"/>
        <end position="241"/>
    </location>
</feature>
<feature type="transmembrane region" description="Helical" evidence="1">
    <location>
        <begin position="87"/>
        <end position="113"/>
    </location>
</feature>
<proteinExistence type="predicted"/>
<feature type="transmembrane region" description="Helical" evidence="1">
    <location>
        <begin position="168"/>
        <end position="186"/>
    </location>
</feature>
<dbReference type="Proteomes" id="UP001056756">
    <property type="component" value="Chromosome"/>
</dbReference>
<evidence type="ECO:0000313" key="2">
    <source>
        <dbReference type="EMBL" id="URN92482.1"/>
    </source>
</evidence>
<feature type="transmembrane region" description="Helical" evidence="1">
    <location>
        <begin position="15"/>
        <end position="37"/>
    </location>
</feature>
<feature type="transmembrane region" description="Helical" evidence="1">
    <location>
        <begin position="133"/>
        <end position="161"/>
    </location>
</feature>
<keyword evidence="1" id="KW-0472">Membrane</keyword>
<name>A0A9J6Z8U5_9BACL</name>
<keyword evidence="1" id="KW-1133">Transmembrane helix</keyword>
<gene>
    <name evidence="2" type="ORF">NAG76_11275</name>
</gene>
<dbReference type="AlphaFoldDB" id="A0A9J6Z8U5"/>
<organism evidence="2 3">
    <name type="scientific">Candidatus Pristimantibacillus lignocellulolyticus</name>
    <dbReference type="NCBI Taxonomy" id="2994561"/>
    <lineage>
        <taxon>Bacteria</taxon>
        <taxon>Bacillati</taxon>
        <taxon>Bacillota</taxon>
        <taxon>Bacilli</taxon>
        <taxon>Bacillales</taxon>
        <taxon>Paenibacillaceae</taxon>
        <taxon>Candidatus Pristimantibacillus</taxon>
    </lineage>
</organism>
<feature type="transmembrane region" description="Helical" evidence="1">
    <location>
        <begin position="43"/>
        <end position="67"/>
    </location>
</feature>
<sequence length="247" mass="27558">MLKLFKYNWLRNSTIFYATITVLLLLQVALIIADSYWENIDGLILGLSVFVFSIGALILFTQICSTYNNNLKSYNRRLLPVAPIKEIGALVLLQIIYVLIMTALIVIVNLILLPKISFVDMELIHTFFDRPSLVIFTFVSGLWFAVSMLIFIMLSIAIAACFKVKNRVWIGIASAIIITIVIAYISELLFGAGVSAGIEMTTGEEGFRLLVPSNKLMGLSGEIAFDVITVLLALFAMTYLMNKKIEL</sequence>
<evidence type="ECO:0000313" key="3">
    <source>
        <dbReference type="Proteomes" id="UP001056756"/>
    </source>
</evidence>
<accession>A0A9J6Z8U5</accession>
<dbReference type="EMBL" id="CP097899">
    <property type="protein sequence ID" value="URN92482.1"/>
    <property type="molecule type" value="Genomic_DNA"/>
</dbReference>
<evidence type="ECO:0000256" key="1">
    <source>
        <dbReference type="SAM" id="Phobius"/>
    </source>
</evidence>
<keyword evidence="1" id="KW-0812">Transmembrane</keyword>